<dbReference type="Gene3D" id="3.30.750.24">
    <property type="entry name" value="STAS domain"/>
    <property type="match status" value="1"/>
</dbReference>
<keyword evidence="3" id="KW-1185">Reference proteome</keyword>
<name>A0AA37WEI2_9BACT</name>
<gene>
    <name evidence="2" type="ORF">GCM10007940_07250</name>
</gene>
<dbReference type="InterPro" id="IPR036513">
    <property type="entry name" value="STAS_dom_sf"/>
</dbReference>
<feature type="domain" description="STAS" evidence="1">
    <location>
        <begin position="18"/>
        <end position="111"/>
    </location>
</feature>
<accession>A0AA37WEI2</accession>
<reference evidence="2" key="1">
    <citation type="journal article" date="2014" name="Int. J. Syst. Evol. Microbiol.">
        <title>Complete genome sequence of Corynebacterium casei LMG S-19264T (=DSM 44701T), isolated from a smear-ripened cheese.</title>
        <authorList>
            <consortium name="US DOE Joint Genome Institute (JGI-PGF)"/>
            <person name="Walter F."/>
            <person name="Albersmeier A."/>
            <person name="Kalinowski J."/>
            <person name="Ruckert C."/>
        </authorList>
    </citation>
    <scope>NUCLEOTIDE SEQUENCE</scope>
    <source>
        <strain evidence="2">NBRC 108769</strain>
    </source>
</reference>
<evidence type="ECO:0000313" key="2">
    <source>
        <dbReference type="EMBL" id="GLR16110.1"/>
    </source>
</evidence>
<dbReference type="SUPFAM" id="SSF52091">
    <property type="entry name" value="SpoIIaa-like"/>
    <property type="match status" value="1"/>
</dbReference>
<dbReference type="CDD" id="cd07043">
    <property type="entry name" value="STAS_anti-anti-sigma_factors"/>
    <property type="match status" value="1"/>
</dbReference>
<dbReference type="Pfam" id="PF01740">
    <property type="entry name" value="STAS"/>
    <property type="match status" value="1"/>
</dbReference>
<reference evidence="2" key="2">
    <citation type="submission" date="2023-01" db="EMBL/GenBank/DDBJ databases">
        <title>Draft genome sequence of Portibacter lacus strain NBRC 108769.</title>
        <authorList>
            <person name="Sun Q."/>
            <person name="Mori K."/>
        </authorList>
    </citation>
    <scope>NUCLEOTIDE SEQUENCE</scope>
    <source>
        <strain evidence="2">NBRC 108769</strain>
    </source>
</reference>
<dbReference type="EMBL" id="BSOH01000003">
    <property type="protein sequence ID" value="GLR16110.1"/>
    <property type="molecule type" value="Genomic_DNA"/>
</dbReference>
<dbReference type="RefSeq" id="WP_235294752.1">
    <property type="nucleotide sequence ID" value="NZ_BSOH01000003.1"/>
</dbReference>
<dbReference type="GO" id="GO:0043856">
    <property type="term" value="F:anti-sigma factor antagonist activity"/>
    <property type="evidence" value="ECO:0007669"/>
    <property type="project" value="TreeGrafter"/>
</dbReference>
<evidence type="ECO:0000259" key="1">
    <source>
        <dbReference type="PROSITE" id="PS50801"/>
    </source>
</evidence>
<proteinExistence type="predicted"/>
<dbReference type="PANTHER" id="PTHR33495">
    <property type="entry name" value="ANTI-SIGMA FACTOR ANTAGONIST TM_1081-RELATED-RELATED"/>
    <property type="match status" value="1"/>
</dbReference>
<dbReference type="InterPro" id="IPR002645">
    <property type="entry name" value="STAS_dom"/>
</dbReference>
<protein>
    <recommendedName>
        <fullName evidence="1">STAS domain-containing protein</fullName>
    </recommendedName>
</protein>
<organism evidence="2 3">
    <name type="scientific">Portibacter lacus</name>
    <dbReference type="NCBI Taxonomy" id="1099794"/>
    <lineage>
        <taxon>Bacteria</taxon>
        <taxon>Pseudomonadati</taxon>
        <taxon>Bacteroidota</taxon>
        <taxon>Saprospiria</taxon>
        <taxon>Saprospirales</taxon>
        <taxon>Haliscomenobacteraceae</taxon>
        <taxon>Portibacter</taxon>
    </lineage>
</organism>
<dbReference type="PROSITE" id="PS50801">
    <property type="entry name" value="STAS"/>
    <property type="match status" value="1"/>
</dbReference>
<sequence length="126" mass="14446">MKYNVDKEDKYSVFQLQEENLNSLIAPNLKSEFVFLRNEGVRNLIFDLSGVKYVDSSGLSAILTANRLWKGYGSFVLTGIDHPSVQRLIEISRLETILTLMPSLQKSIDYVDTEEIERTLDKEVED</sequence>
<evidence type="ECO:0000313" key="3">
    <source>
        <dbReference type="Proteomes" id="UP001156666"/>
    </source>
</evidence>
<dbReference type="AlphaFoldDB" id="A0AA37WEI2"/>
<comment type="caution">
    <text evidence="2">The sequence shown here is derived from an EMBL/GenBank/DDBJ whole genome shotgun (WGS) entry which is preliminary data.</text>
</comment>
<dbReference type="Proteomes" id="UP001156666">
    <property type="component" value="Unassembled WGS sequence"/>
</dbReference>